<proteinExistence type="inferred from homology"/>
<keyword evidence="2" id="KW-0460">Magnesium</keyword>
<dbReference type="Gene3D" id="3.30.70.1020">
    <property type="entry name" value="Trehalose-6-phosphate phosphatase related protein, domain 2"/>
    <property type="match status" value="1"/>
</dbReference>
<dbReference type="PANTHER" id="PTHR43768:SF3">
    <property type="entry name" value="TREHALOSE 6-PHOSPHATE PHOSPHATASE"/>
    <property type="match status" value="1"/>
</dbReference>
<comment type="catalytic activity">
    <reaction evidence="2">
        <text>alpha,alpha-trehalose 6-phosphate + H2O = alpha,alpha-trehalose + phosphate</text>
        <dbReference type="Rhea" id="RHEA:23420"/>
        <dbReference type="ChEBI" id="CHEBI:15377"/>
        <dbReference type="ChEBI" id="CHEBI:16551"/>
        <dbReference type="ChEBI" id="CHEBI:43474"/>
        <dbReference type="ChEBI" id="CHEBI:58429"/>
        <dbReference type="EC" id="3.1.3.12"/>
    </reaction>
</comment>
<dbReference type="RefSeq" id="WP_379882816.1">
    <property type="nucleotide sequence ID" value="NZ_JBHPON010000002.1"/>
</dbReference>
<dbReference type="CDD" id="cd01627">
    <property type="entry name" value="HAD_TPP"/>
    <property type="match status" value="1"/>
</dbReference>
<evidence type="ECO:0000313" key="4">
    <source>
        <dbReference type="Proteomes" id="UP001596116"/>
    </source>
</evidence>
<evidence type="ECO:0000256" key="2">
    <source>
        <dbReference type="RuleBase" id="RU361117"/>
    </source>
</evidence>
<gene>
    <name evidence="3" type="primary">otsB</name>
    <name evidence="3" type="ORF">ACFMB1_10450</name>
</gene>
<comment type="caution">
    <text evidence="3">The sequence shown here is derived from an EMBL/GenBank/DDBJ whole genome shotgun (WGS) entry which is preliminary data.</text>
</comment>
<dbReference type="SUPFAM" id="SSF56784">
    <property type="entry name" value="HAD-like"/>
    <property type="match status" value="1"/>
</dbReference>
<dbReference type="InterPro" id="IPR044651">
    <property type="entry name" value="OTSB-like"/>
</dbReference>
<dbReference type="InterPro" id="IPR036412">
    <property type="entry name" value="HAD-like_sf"/>
</dbReference>
<name>A0ABW1KV13_9PROT</name>
<evidence type="ECO:0000256" key="1">
    <source>
        <dbReference type="ARBA" id="ARBA00022801"/>
    </source>
</evidence>
<organism evidence="3 4">
    <name type="scientific">Hyphococcus aureus</name>
    <dbReference type="NCBI Taxonomy" id="2666033"/>
    <lineage>
        <taxon>Bacteria</taxon>
        <taxon>Pseudomonadati</taxon>
        <taxon>Pseudomonadota</taxon>
        <taxon>Alphaproteobacteria</taxon>
        <taxon>Parvularculales</taxon>
        <taxon>Parvularculaceae</taxon>
        <taxon>Hyphococcus</taxon>
    </lineage>
</organism>
<dbReference type="EMBL" id="JBHPON010000002">
    <property type="protein sequence ID" value="MFC6035965.1"/>
    <property type="molecule type" value="Genomic_DNA"/>
</dbReference>
<dbReference type="EC" id="3.1.3.12" evidence="2"/>
<keyword evidence="2" id="KW-0479">Metal-binding</keyword>
<evidence type="ECO:0000313" key="3">
    <source>
        <dbReference type="EMBL" id="MFC6035965.1"/>
    </source>
</evidence>
<reference evidence="3 4" key="1">
    <citation type="submission" date="2024-09" db="EMBL/GenBank/DDBJ databases">
        <authorList>
            <person name="Zhang Z.-H."/>
        </authorList>
    </citation>
    <scope>NUCLEOTIDE SEQUENCE [LARGE SCALE GENOMIC DNA]</scope>
    <source>
        <strain evidence="3 4">HHTR114</strain>
    </source>
</reference>
<comment type="cofactor">
    <cofactor evidence="2">
        <name>Mg(2+)</name>
        <dbReference type="ChEBI" id="CHEBI:18420"/>
    </cofactor>
</comment>
<dbReference type="GO" id="GO:0004805">
    <property type="term" value="F:trehalose-phosphatase activity"/>
    <property type="evidence" value="ECO:0007669"/>
    <property type="project" value="UniProtKB-EC"/>
</dbReference>
<comment type="pathway">
    <text evidence="2">Glycan biosynthesis; trehalose biosynthesis.</text>
</comment>
<protein>
    <recommendedName>
        <fullName evidence="2">Trehalose 6-phosphate phosphatase</fullName>
        <ecNumber evidence="2">3.1.3.12</ecNumber>
    </recommendedName>
</protein>
<comment type="similarity">
    <text evidence="2">Belongs to the trehalose phosphatase family.</text>
</comment>
<dbReference type="NCBIfam" id="TIGR00685">
    <property type="entry name" value="T6PP"/>
    <property type="match status" value="1"/>
</dbReference>
<accession>A0ABW1KV13</accession>
<keyword evidence="4" id="KW-1185">Reference proteome</keyword>
<comment type="function">
    <text evidence="2">Removes the phosphate from trehalose 6-phosphate to produce free trehalose.</text>
</comment>
<sequence length="240" mass="24725">MNLPPPPLPLPGAALFLDFDGTLAPLQSNPDAVILPEGGGETLRALAAKLGGALAVLSGRDIRDLSKRIPDNLWRAGGHGLEVCAPGDAPEDEPNAAPPALVDALSLLAAGVEGARLEPKGEVLALHYRAAPDAGAVLQNAMEKIIAGIDGYILQPGKMVLEAKPVHANKGLTLMRFLERQPFAGLSPVMVGDDATDEDAMAEAKAAGGYGVKIGTGDTHAAYGLASPADVWRWLEAAAQ</sequence>
<dbReference type="PANTHER" id="PTHR43768">
    <property type="entry name" value="TREHALOSE 6-PHOSPHATE PHOSPHATASE"/>
    <property type="match status" value="1"/>
</dbReference>
<keyword evidence="1 2" id="KW-0378">Hydrolase</keyword>
<dbReference type="InterPro" id="IPR003337">
    <property type="entry name" value="Trehalose_PPase"/>
</dbReference>
<dbReference type="Proteomes" id="UP001596116">
    <property type="component" value="Unassembled WGS sequence"/>
</dbReference>
<dbReference type="InterPro" id="IPR023214">
    <property type="entry name" value="HAD_sf"/>
</dbReference>
<dbReference type="Pfam" id="PF02358">
    <property type="entry name" value="Trehalose_PPase"/>
    <property type="match status" value="1"/>
</dbReference>
<dbReference type="Gene3D" id="3.40.50.1000">
    <property type="entry name" value="HAD superfamily/HAD-like"/>
    <property type="match status" value="1"/>
</dbReference>